<comment type="caution">
    <text evidence="1">The sequence shown here is derived from an EMBL/GenBank/DDBJ whole genome shotgun (WGS) entry which is preliminary data.</text>
</comment>
<name>A0ACC1KB57_9FUNG</name>
<gene>
    <name evidence="1" type="ORF">GGI18_003822</name>
</gene>
<sequence>MPGDILLHPPEPSRRHRRLTNATDSSTSTAVSADHGPAEAPVTRQEIDRLLSYRMPDLERLSRLHPVSKILQQDSWDCGLACVCMVLRAFGYPTCTIAQLTRHANTSSVWTIDLVYLLHRFLKADFTYYTKFLGVNPEHSQHGFYQGLDDDEARVMRLFACARQDPALHIVQIVIPLIDLQRFLVHRQYVAILLVDNTLL</sequence>
<organism evidence="1 2">
    <name type="scientific">Coemansia linderi</name>
    <dbReference type="NCBI Taxonomy" id="2663919"/>
    <lineage>
        <taxon>Eukaryota</taxon>
        <taxon>Fungi</taxon>
        <taxon>Fungi incertae sedis</taxon>
        <taxon>Zoopagomycota</taxon>
        <taxon>Kickxellomycotina</taxon>
        <taxon>Kickxellomycetes</taxon>
        <taxon>Kickxellales</taxon>
        <taxon>Kickxellaceae</taxon>
        <taxon>Coemansia</taxon>
    </lineage>
</organism>
<evidence type="ECO:0000313" key="1">
    <source>
        <dbReference type="EMBL" id="KAJ2780420.1"/>
    </source>
</evidence>
<proteinExistence type="predicted"/>
<evidence type="ECO:0000313" key="2">
    <source>
        <dbReference type="Proteomes" id="UP001140066"/>
    </source>
</evidence>
<feature type="non-terminal residue" evidence="1">
    <location>
        <position position="200"/>
    </location>
</feature>
<dbReference type="EMBL" id="JANBUK010001489">
    <property type="protein sequence ID" value="KAJ2780420.1"/>
    <property type="molecule type" value="Genomic_DNA"/>
</dbReference>
<reference evidence="1" key="1">
    <citation type="submission" date="2022-07" db="EMBL/GenBank/DDBJ databases">
        <title>Phylogenomic reconstructions and comparative analyses of Kickxellomycotina fungi.</title>
        <authorList>
            <person name="Reynolds N.K."/>
            <person name="Stajich J.E."/>
            <person name="Barry K."/>
            <person name="Grigoriev I.V."/>
            <person name="Crous P."/>
            <person name="Smith M.E."/>
        </authorList>
    </citation>
    <scope>NUCLEOTIDE SEQUENCE</scope>
    <source>
        <strain evidence="1">BCRC 34191</strain>
    </source>
</reference>
<protein>
    <submittedName>
        <fullName evidence="1">Uncharacterized protein</fullName>
    </submittedName>
</protein>
<accession>A0ACC1KB57</accession>
<keyword evidence="2" id="KW-1185">Reference proteome</keyword>
<dbReference type="Proteomes" id="UP001140066">
    <property type="component" value="Unassembled WGS sequence"/>
</dbReference>